<proteinExistence type="predicted"/>
<gene>
    <name evidence="2" type="ORF">ETAA1_11780</name>
</gene>
<name>A0A517XP62_9BACT</name>
<dbReference type="AlphaFoldDB" id="A0A517XP62"/>
<accession>A0A517XP62</accession>
<evidence type="ECO:0000256" key="1">
    <source>
        <dbReference type="SAM" id="SignalP"/>
    </source>
</evidence>
<dbReference type="Proteomes" id="UP000319576">
    <property type="component" value="Chromosome"/>
</dbReference>
<dbReference type="InterPro" id="IPR013324">
    <property type="entry name" value="RNA_pol_sigma_r3/r4-like"/>
</dbReference>
<keyword evidence="3" id="KW-1185">Reference proteome</keyword>
<dbReference type="EMBL" id="CP036273">
    <property type="protein sequence ID" value="QDU19272.1"/>
    <property type="molecule type" value="Genomic_DNA"/>
</dbReference>
<dbReference type="KEGG" id="uli:ETAA1_11780"/>
<dbReference type="SUPFAM" id="SSF88659">
    <property type="entry name" value="Sigma3 and sigma4 domains of RNA polymerase sigma factors"/>
    <property type="match status" value="1"/>
</dbReference>
<dbReference type="InterPro" id="IPR036388">
    <property type="entry name" value="WH-like_DNA-bd_sf"/>
</dbReference>
<evidence type="ECO:0000313" key="2">
    <source>
        <dbReference type="EMBL" id="QDU19272.1"/>
    </source>
</evidence>
<sequence length="197" mass="22078" precursor="true">MKRFVPTAAGRSRAMMVAVVLGTALTAGEASAAPDARAVQDISRYCQACWRNARLPADRWGDCTQEVFTRLLERVESEKWQTVLKDDETLERREFLRAIDAVKKRVQRARKVSPLSPEVADRRGSNTVRDDREAVAQAARQVLGPRQRRILELTAAGWAVPEIAGELGTTAERVSDEKYKAVRKLQHYFRGDEGVNG</sequence>
<dbReference type="OrthoDB" id="260773at2"/>
<evidence type="ECO:0008006" key="4">
    <source>
        <dbReference type="Google" id="ProtNLM"/>
    </source>
</evidence>
<evidence type="ECO:0000313" key="3">
    <source>
        <dbReference type="Proteomes" id="UP000319576"/>
    </source>
</evidence>
<keyword evidence="1" id="KW-0732">Signal</keyword>
<feature type="chain" id="PRO_5021732981" description="Sigma-70 family RNA polymerase sigma factor" evidence="1">
    <location>
        <begin position="33"/>
        <end position="197"/>
    </location>
</feature>
<dbReference type="RefSeq" id="WP_145235144.1">
    <property type="nucleotide sequence ID" value="NZ_CP036273.1"/>
</dbReference>
<feature type="signal peptide" evidence="1">
    <location>
        <begin position="1"/>
        <end position="32"/>
    </location>
</feature>
<dbReference type="Gene3D" id="1.10.10.10">
    <property type="entry name" value="Winged helix-like DNA-binding domain superfamily/Winged helix DNA-binding domain"/>
    <property type="match status" value="1"/>
</dbReference>
<protein>
    <recommendedName>
        <fullName evidence="4">Sigma-70 family RNA polymerase sigma factor</fullName>
    </recommendedName>
</protein>
<organism evidence="2 3">
    <name type="scientific">Urbifossiella limnaea</name>
    <dbReference type="NCBI Taxonomy" id="2528023"/>
    <lineage>
        <taxon>Bacteria</taxon>
        <taxon>Pseudomonadati</taxon>
        <taxon>Planctomycetota</taxon>
        <taxon>Planctomycetia</taxon>
        <taxon>Gemmatales</taxon>
        <taxon>Gemmataceae</taxon>
        <taxon>Urbifossiella</taxon>
    </lineage>
</organism>
<reference evidence="2 3" key="1">
    <citation type="submission" date="2019-02" db="EMBL/GenBank/DDBJ databases">
        <title>Deep-cultivation of Planctomycetes and their phenomic and genomic characterization uncovers novel biology.</title>
        <authorList>
            <person name="Wiegand S."/>
            <person name="Jogler M."/>
            <person name="Boedeker C."/>
            <person name="Pinto D."/>
            <person name="Vollmers J."/>
            <person name="Rivas-Marin E."/>
            <person name="Kohn T."/>
            <person name="Peeters S.H."/>
            <person name="Heuer A."/>
            <person name="Rast P."/>
            <person name="Oberbeckmann S."/>
            <person name="Bunk B."/>
            <person name="Jeske O."/>
            <person name="Meyerdierks A."/>
            <person name="Storesund J.E."/>
            <person name="Kallscheuer N."/>
            <person name="Luecker S."/>
            <person name="Lage O.M."/>
            <person name="Pohl T."/>
            <person name="Merkel B.J."/>
            <person name="Hornburger P."/>
            <person name="Mueller R.-W."/>
            <person name="Bruemmer F."/>
            <person name="Labrenz M."/>
            <person name="Spormann A.M."/>
            <person name="Op den Camp H."/>
            <person name="Overmann J."/>
            <person name="Amann R."/>
            <person name="Jetten M.S.M."/>
            <person name="Mascher T."/>
            <person name="Medema M.H."/>
            <person name="Devos D.P."/>
            <person name="Kaster A.-K."/>
            <person name="Ovreas L."/>
            <person name="Rohde M."/>
            <person name="Galperin M.Y."/>
            <person name="Jogler C."/>
        </authorList>
    </citation>
    <scope>NUCLEOTIDE SEQUENCE [LARGE SCALE GENOMIC DNA]</scope>
    <source>
        <strain evidence="2 3">ETA_A1</strain>
    </source>
</reference>